<dbReference type="EMBL" id="RBZY01000003">
    <property type="protein sequence ID" value="RWR22825.1"/>
    <property type="molecule type" value="Genomic_DNA"/>
</dbReference>
<dbReference type="AlphaFoldDB" id="A0A443JQP1"/>
<proteinExistence type="predicted"/>
<name>A0A443JQP1_9MICO</name>
<dbReference type="OrthoDB" id="9942217at2"/>
<keyword evidence="1" id="KW-0472">Membrane</keyword>
<evidence type="ECO:0000313" key="3">
    <source>
        <dbReference type="Proteomes" id="UP000285970"/>
    </source>
</evidence>
<keyword evidence="1" id="KW-1133">Transmembrane helix</keyword>
<dbReference type="RefSeq" id="WP_128216342.1">
    <property type="nucleotide sequence ID" value="NZ_RBZY01000003.1"/>
</dbReference>
<keyword evidence="1" id="KW-0812">Transmembrane</keyword>
<sequence>MSGRRWAGIILVSVALVGGSVIAVSEVIAGDFPRRSIGVVIIAAIGLVLLWRRGRNAER</sequence>
<organism evidence="2 3">
    <name type="scientific">Microbacterium enclense</name>
    <dbReference type="NCBI Taxonomy" id="993073"/>
    <lineage>
        <taxon>Bacteria</taxon>
        <taxon>Bacillati</taxon>
        <taxon>Actinomycetota</taxon>
        <taxon>Actinomycetes</taxon>
        <taxon>Micrococcales</taxon>
        <taxon>Microbacteriaceae</taxon>
        <taxon>Microbacterium</taxon>
    </lineage>
</organism>
<protein>
    <submittedName>
        <fullName evidence="2">Uncharacterized protein</fullName>
    </submittedName>
</protein>
<reference evidence="2 3" key="1">
    <citation type="journal article" date="2018" name="Front. Microbiol.">
        <title>Novel Insights Into Bacterial Dimethylsulfoniopropionate Catabolism in the East China Sea.</title>
        <authorList>
            <person name="Liu J."/>
            <person name="Liu J."/>
            <person name="Zhang S.H."/>
            <person name="Liang J."/>
            <person name="Lin H."/>
            <person name="Song D."/>
            <person name="Yang G.P."/>
            <person name="Todd J.D."/>
            <person name="Zhang X.H."/>
        </authorList>
    </citation>
    <scope>NUCLEOTIDE SEQUENCE [LARGE SCALE GENOMIC DNA]</scope>
    <source>
        <strain evidence="2 3">ZYFD042</strain>
    </source>
</reference>
<feature type="transmembrane region" description="Helical" evidence="1">
    <location>
        <begin position="33"/>
        <end position="51"/>
    </location>
</feature>
<evidence type="ECO:0000256" key="1">
    <source>
        <dbReference type="SAM" id="Phobius"/>
    </source>
</evidence>
<accession>A0A443JQP1</accession>
<evidence type="ECO:0000313" key="2">
    <source>
        <dbReference type="EMBL" id="RWR22825.1"/>
    </source>
</evidence>
<comment type="caution">
    <text evidence="2">The sequence shown here is derived from an EMBL/GenBank/DDBJ whole genome shotgun (WGS) entry which is preliminary data.</text>
</comment>
<dbReference type="Proteomes" id="UP000285970">
    <property type="component" value="Unassembled WGS sequence"/>
</dbReference>
<gene>
    <name evidence="2" type="ORF">D8Y23_01135</name>
</gene>